<reference evidence="2" key="1">
    <citation type="submission" date="2013-04" db="EMBL/GenBank/DDBJ databases">
        <title>The genome sequencing project of 58 acetic acid bacteria.</title>
        <authorList>
            <person name="Okamoto-Kainuma A."/>
            <person name="Ishikawa M."/>
            <person name="Umino S."/>
            <person name="Koizumi Y."/>
            <person name="Shiwa Y."/>
            <person name="Yoshikawa H."/>
            <person name="Matsutani M."/>
            <person name="Matsushita K."/>
        </authorList>
    </citation>
    <scope>NUCLEOTIDE SEQUENCE</scope>
    <source>
        <strain evidence="2">NRIC 0228</strain>
    </source>
</reference>
<evidence type="ECO:0000313" key="2">
    <source>
        <dbReference type="EMBL" id="GBR15591.1"/>
    </source>
</evidence>
<gene>
    <name evidence="2" type="ORF">AA0228_2554</name>
</gene>
<comment type="caution">
    <text evidence="2">The sequence shown here is derived from an EMBL/GenBank/DDBJ whole genome shotgun (WGS) entry which is preliminary data.</text>
</comment>
<feature type="region of interest" description="Disordered" evidence="1">
    <location>
        <begin position="80"/>
        <end position="121"/>
    </location>
</feature>
<organism evidence="2 3">
    <name type="scientific">Gluconobacter frateurii NRIC 0228</name>
    <dbReference type="NCBI Taxonomy" id="1307946"/>
    <lineage>
        <taxon>Bacteria</taxon>
        <taxon>Pseudomonadati</taxon>
        <taxon>Pseudomonadota</taxon>
        <taxon>Alphaproteobacteria</taxon>
        <taxon>Acetobacterales</taxon>
        <taxon>Acetobacteraceae</taxon>
        <taxon>Gluconobacter</taxon>
    </lineage>
</organism>
<dbReference type="RefSeq" id="WP_099182740.1">
    <property type="nucleotide sequence ID" value="NZ_BAQW01000013.1"/>
</dbReference>
<evidence type="ECO:0000256" key="1">
    <source>
        <dbReference type="SAM" id="MobiDB-lite"/>
    </source>
</evidence>
<sequence length="761" mass="80766">MSIEAYQIGVSFVADATKVSGPIGEMLRGMDRILERQKDVNMGFVSMVSSLGGARRLAGGLASDLERAAKAARDIASASGRFRPASSGGGSSAASDRASSARTSSRPSPAEMAAAATAAAQQTNARGQLLLPAPDLRLAYDPSANMRTSTAGMPGNGVLGGAGIPVGSPYGPPPPSRPQRGLAIIPGVGVTEEGIEDEPFFEGSEPRESRWSKMRRGARTAVKAARTGSMTGVRAVGNLRVPREHHVLTLPEMFAGYLGWHVLSSGFEQAGTYDQTFLSMSGDPKVNIAALRTQADRIRRTNPYINAPDSATLVSEAYDLSGGRMGEVPVIADILSRVDRSFQLLGKDGPAALRESANFVRAQDISNRFYNPATGQFDAGRANASTDAAMGMIFANRQFMQGKNFFQFASSAGTAAQTMSDTGMFNLAHFIDINPRKAGMQVRSFENLFGGDHPRMEPKELSYFKSLGLIGKDGRFRDWQRVSTDPIGWITDHLDPLMPKHPELVGHIQRMNVGDLANETYGASGNVARQAAAARRTSATASILALENGSKAAQQRTEISWERFEFSLGQFAQGPGIKVLNSLTDALNNTSAYMAAHPNDMSRLATQAGDFAKGMVGAATLMSKAVAIVPSWLWPVLLGAAGGARVGGPWGAAAGATAGASYSLSHGALNLDHKYGYDNPNYHLTWKDKLDPFQLFHTPEKATSGQPIQVNLQIGGQQVASVLVPHIEAKMTSNARKESRASNGMYDSWAGASLPGVSGGR</sequence>
<name>A0ABQ0QEC9_9PROT</name>
<proteinExistence type="predicted"/>
<dbReference type="Proteomes" id="UP001061070">
    <property type="component" value="Unassembled WGS sequence"/>
</dbReference>
<keyword evidence="3" id="KW-1185">Reference proteome</keyword>
<dbReference type="EMBL" id="BAQW01000013">
    <property type="protein sequence ID" value="GBR15591.1"/>
    <property type="molecule type" value="Genomic_DNA"/>
</dbReference>
<accession>A0ABQ0QEC9</accession>
<evidence type="ECO:0000313" key="3">
    <source>
        <dbReference type="Proteomes" id="UP001061070"/>
    </source>
</evidence>
<protein>
    <submittedName>
        <fullName evidence="2">Uncharacterized protein</fullName>
    </submittedName>
</protein>